<dbReference type="InterPro" id="IPR001697">
    <property type="entry name" value="Pyr_Knase"/>
</dbReference>
<dbReference type="SUPFAM" id="SSF51621">
    <property type="entry name" value="Phosphoenolpyruvate/pyruvate domain"/>
    <property type="match status" value="1"/>
</dbReference>
<keyword evidence="8" id="KW-0067">ATP-binding</keyword>
<dbReference type="InterPro" id="IPR015795">
    <property type="entry name" value="Pyrv_Knase_C"/>
</dbReference>
<dbReference type="InterPro" id="IPR015793">
    <property type="entry name" value="Pyrv_Knase_brl"/>
</dbReference>
<dbReference type="SUPFAM" id="SSF50800">
    <property type="entry name" value="PK beta-barrel domain-like"/>
    <property type="match status" value="1"/>
</dbReference>
<evidence type="ECO:0000256" key="1">
    <source>
        <dbReference type="ARBA" id="ARBA00004997"/>
    </source>
</evidence>
<evidence type="ECO:0000256" key="12">
    <source>
        <dbReference type="NCBIfam" id="TIGR01064"/>
    </source>
</evidence>
<dbReference type="Gene3D" id="2.40.33.10">
    <property type="entry name" value="PK beta-barrel domain-like"/>
    <property type="match status" value="1"/>
</dbReference>
<comment type="pathway">
    <text evidence="1 13">Carbohydrate degradation; glycolysis; pyruvate from D-glyceraldehyde 3-phosphate: step 5/5.</text>
</comment>
<evidence type="ECO:0000259" key="14">
    <source>
        <dbReference type="Pfam" id="PF00224"/>
    </source>
</evidence>
<evidence type="ECO:0000256" key="13">
    <source>
        <dbReference type="RuleBase" id="RU000504"/>
    </source>
</evidence>
<dbReference type="NCBIfam" id="TIGR01064">
    <property type="entry name" value="pyruv_kin"/>
    <property type="match status" value="1"/>
</dbReference>
<organism evidence="16">
    <name type="scientific">Ignisphaera aggregans</name>
    <dbReference type="NCBI Taxonomy" id="334771"/>
    <lineage>
        <taxon>Archaea</taxon>
        <taxon>Thermoproteota</taxon>
        <taxon>Thermoprotei</taxon>
        <taxon>Desulfurococcales</taxon>
        <taxon>Desulfurococcaceae</taxon>
        <taxon>Ignisphaera</taxon>
    </lineage>
</organism>
<dbReference type="Pfam" id="PF00224">
    <property type="entry name" value="PK"/>
    <property type="match status" value="1"/>
</dbReference>
<comment type="caution">
    <text evidence="16">The sequence shown here is derived from an EMBL/GenBank/DDBJ whole genome shotgun (WGS) entry which is preliminary data.</text>
</comment>
<evidence type="ECO:0000256" key="2">
    <source>
        <dbReference type="ARBA" id="ARBA00008663"/>
    </source>
</evidence>
<dbReference type="GO" id="GO:0005524">
    <property type="term" value="F:ATP binding"/>
    <property type="evidence" value="ECO:0007669"/>
    <property type="project" value="UniProtKB-KW"/>
</dbReference>
<dbReference type="PANTHER" id="PTHR11817">
    <property type="entry name" value="PYRUVATE KINASE"/>
    <property type="match status" value="1"/>
</dbReference>
<evidence type="ECO:0000256" key="6">
    <source>
        <dbReference type="ARBA" id="ARBA00022741"/>
    </source>
</evidence>
<evidence type="ECO:0000256" key="10">
    <source>
        <dbReference type="ARBA" id="ARBA00023152"/>
    </source>
</evidence>
<keyword evidence="5" id="KW-0479">Metal-binding</keyword>
<evidence type="ECO:0000256" key="7">
    <source>
        <dbReference type="ARBA" id="ARBA00022777"/>
    </source>
</evidence>
<protein>
    <recommendedName>
        <fullName evidence="3 12">Pyruvate kinase</fullName>
        <ecNumber evidence="3 12">2.7.1.40</ecNumber>
    </recommendedName>
</protein>
<dbReference type="Pfam" id="PF02887">
    <property type="entry name" value="PK_C"/>
    <property type="match status" value="1"/>
</dbReference>
<name>A0A7C4FG58_9CREN</name>
<gene>
    <name evidence="16" type="primary">pyk</name>
    <name evidence="16" type="ORF">ENV14_06315</name>
</gene>
<dbReference type="GO" id="GO:0016301">
    <property type="term" value="F:kinase activity"/>
    <property type="evidence" value="ECO:0007669"/>
    <property type="project" value="UniProtKB-KW"/>
</dbReference>
<dbReference type="InterPro" id="IPR015813">
    <property type="entry name" value="Pyrv/PenolPyrv_kinase-like_dom"/>
</dbReference>
<keyword evidence="7 13" id="KW-0418">Kinase</keyword>
<keyword evidence="11 16" id="KW-0670">Pyruvate</keyword>
<proteinExistence type="inferred from homology"/>
<dbReference type="UniPathway" id="UPA00109">
    <property type="reaction ID" value="UER00188"/>
</dbReference>
<dbReference type="InterPro" id="IPR018209">
    <property type="entry name" value="Pyrv_Knase_AS"/>
</dbReference>
<dbReference type="GO" id="GO:0030955">
    <property type="term" value="F:potassium ion binding"/>
    <property type="evidence" value="ECO:0007669"/>
    <property type="project" value="UniProtKB-UniRule"/>
</dbReference>
<dbReference type="GO" id="GO:0004743">
    <property type="term" value="F:pyruvate kinase activity"/>
    <property type="evidence" value="ECO:0007669"/>
    <property type="project" value="UniProtKB-UniRule"/>
</dbReference>
<keyword evidence="4 13" id="KW-0808">Transferase</keyword>
<dbReference type="InterPro" id="IPR015806">
    <property type="entry name" value="Pyrv_Knase_insert_dom_sf"/>
</dbReference>
<keyword evidence="10 13" id="KW-0324">Glycolysis</keyword>
<dbReference type="InterPro" id="IPR040442">
    <property type="entry name" value="Pyrv_kinase-like_dom_sf"/>
</dbReference>
<dbReference type="EC" id="2.7.1.40" evidence="3 12"/>
<evidence type="ECO:0000256" key="11">
    <source>
        <dbReference type="ARBA" id="ARBA00023317"/>
    </source>
</evidence>
<feature type="domain" description="Pyruvate kinase C-terminal" evidence="15">
    <location>
        <begin position="363"/>
        <end position="459"/>
    </location>
</feature>
<dbReference type="EMBL" id="DTFF01000050">
    <property type="protein sequence ID" value="HGI87983.1"/>
    <property type="molecule type" value="Genomic_DNA"/>
</dbReference>
<evidence type="ECO:0000256" key="4">
    <source>
        <dbReference type="ARBA" id="ARBA00022679"/>
    </source>
</evidence>
<evidence type="ECO:0000256" key="3">
    <source>
        <dbReference type="ARBA" id="ARBA00012142"/>
    </source>
</evidence>
<evidence type="ECO:0000259" key="15">
    <source>
        <dbReference type="Pfam" id="PF02887"/>
    </source>
</evidence>
<dbReference type="SUPFAM" id="SSF52935">
    <property type="entry name" value="PK C-terminal domain-like"/>
    <property type="match status" value="1"/>
</dbReference>
<dbReference type="GO" id="GO:0000287">
    <property type="term" value="F:magnesium ion binding"/>
    <property type="evidence" value="ECO:0007669"/>
    <property type="project" value="UniProtKB-UniRule"/>
</dbReference>
<keyword evidence="9 13" id="KW-0460">Magnesium</keyword>
<dbReference type="Gene3D" id="3.40.1380.20">
    <property type="entry name" value="Pyruvate kinase, C-terminal domain"/>
    <property type="match status" value="1"/>
</dbReference>
<dbReference type="InterPro" id="IPR011037">
    <property type="entry name" value="Pyrv_Knase-like_insert_dom_sf"/>
</dbReference>
<reference evidence="16" key="1">
    <citation type="journal article" date="2020" name="mSystems">
        <title>Genome- and Community-Level Interaction Insights into Carbon Utilization and Element Cycling Functions of Hydrothermarchaeota in Hydrothermal Sediment.</title>
        <authorList>
            <person name="Zhou Z."/>
            <person name="Liu Y."/>
            <person name="Xu W."/>
            <person name="Pan J."/>
            <person name="Luo Z.H."/>
            <person name="Li M."/>
        </authorList>
    </citation>
    <scope>NUCLEOTIDE SEQUENCE [LARGE SCALE GENOMIC DNA]</scope>
    <source>
        <strain evidence="16">SpSt-732</strain>
    </source>
</reference>
<dbReference type="Gene3D" id="3.20.20.60">
    <property type="entry name" value="Phosphoenolpyruvate-binding domains"/>
    <property type="match status" value="1"/>
</dbReference>
<sequence>MPTFVKIIASLGPASGNTATIFSMVKQGVSGFRINFSHGGPEDWTKYVDAVRSAEARFGRALALIGDLQGPSIRIGTVEQPIALKKGEAAKIVFGGGAKGGDEKVIPVPIQRFFEFVDEGDILVMDDGRTRLRISEVQSDYVEVVALTDSMITSRKAIAIYGKEIDLPPISEKDFANIKFALEHNLDYIGLSYVRSGSDVDILRDYLRRAGREDVGIIAKIETKSAVKNLDEIMEKCDAVLVARGDLGMNFGLEEIHALQSSIVAKALENRRPVIVATQLLESMVEKPVPTRAEVVDVSTAIEMGVDALMLTGETSVGKYPLEAVSWLTKIANFVEKETIRGNLKVIAEKARSRIDSLPVMFAKGVLELAEDMNAKLVVFSIHGNTAKRISTLRPSVPVYVGSPDVNILRKLAILWGLQPLYVEAQGYEEGLPKTLQRAVELGYVSYGDLVVATYGLKEPRQRIEIQRVVH</sequence>
<comment type="similarity">
    <text evidence="2 13">Belongs to the pyruvate kinase family.</text>
</comment>
<dbReference type="AlphaFoldDB" id="A0A7C4FG58"/>
<evidence type="ECO:0000313" key="16">
    <source>
        <dbReference type="EMBL" id="HGI87983.1"/>
    </source>
</evidence>
<comment type="catalytic activity">
    <reaction evidence="13">
        <text>pyruvate + ATP = phosphoenolpyruvate + ADP + H(+)</text>
        <dbReference type="Rhea" id="RHEA:18157"/>
        <dbReference type="ChEBI" id="CHEBI:15361"/>
        <dbReference type="ChEBI" id="CHEBI:15378"/>
        <dbReference type="ChEBI" id="CHEBI:30616"/>
        <dbReference type="ChEBI" id="CHEBI:58702"/>
        <dbReference type="ChEBI" id="CHEBI:456216"/>
        <dbReference type="EC" id="2.7.1.40"/>
    </reaction>
</comment>
<feature type="domain" description="Pyruvate kinase barrel" evidence="14">
    <location>
        <begin position="5"/>
        <end position="325"/>
    </location>
</feature>
<dbReference type="PRINTS" id="PR01050">
    <property type="entry name" value="PYRUVTKNASE"/>
</dbReference>
<dbReference type="PROSITE" id="PS00110">
    <property type="entry name" value="PYRUVATE_KINASE"/>
    <property type="match status" value="1"/>
</dbReference>
<accession>A0A7C4FG58</accession>
<evidence type="ECO:0000256" key="8">
    <source>
        <dbReference type="ARBA" id="ARBA00022840"/>
    </source>
</evidence>
<dbReference type="InterPro" id="IPR036918">
    <property type="entry name" value="Pyrv_Knase_C_sf"/>
</dbReference>
<evidence type="ECO:0000256" key="5">
    <source>
        <dbReference type="ARBA" id="ARBA00022723"/>
    </source>
</evidence>
<keyword evidence="6" id="KW-0547">Nucleotide-binding</keyword>
<evidence type="ECO:0000256" key="9">
    <source>
        <dbReference type="ARBA" id="ARBA00022842"/>
    </source>
</evidence>